<organism evidence="3 4">
    <name type="scientific">Lithospermum erythrorhizon</name>
    <name type="common">Purple gromwell</name>
    <name type="synonym">Lithospermum officinale var. erythrorhizon</name>
    <dbReference type="NCBI Taxonomy" id="34254"/>
    <lineage>
        <taxon>Eukaryota</taxon>
        <taxon>Viridiplantae</taxon>
        <taxon>Streptophyta</taxon>
        <taxon>Embryophyta</taxon>
        <taxon>Tracheophyta</taxon>
        <taxon>Spermatophyta</taxon>
        <taxon>Magnoliopsida</taxon>
        <taxon>eudicotyledons</taxon>
        <taxon>Gunneridae</taxon>
        <taxon>Pentapetalae</taxon>
        <taxon>asterids</taxon>
        <taxon>lamiids</taxon>
        <taxon>Boraginales</taxon>
        <taxon>Boraginaceae</taxon>
        <taxon>Boraginoideae</taxon>
        <taxon>Lithospermeae</taxon>
        <taxon>Lithospermum</taxon>
    </lineage>
</organism>
<accession>A0AAV3RJZ5</accession>
<evidence type="ECO:0000313" key="3">
    <source>
        <dbReference type="EMBL" id="GAA0175528.1"/>
    </source>
</evidence>
<feature type="region of interest" description="Disordered" evidence="1">
    <location>
        <begin position="103"/>
        <end position="131"/>
    </location>
</feature>
<feature type="transmembrane region" description="Helical" evidence="2">
    <location>
        <begin position="45"/>
        <end position="66"/>
    </location>
</feature>
<evidence type="ECO:0000256" key="1">
    <source>
        <dbReference type="SAM" id="MobiDB-lite"/>
    </source>
</evidence>
<dbReference type="AlphaFoldDB" id="A0AAV3RJZ5"/>
<reference evidence="3 4" key="1">
    <citation type="submission" date="2024-01" db="EMBL/GenBank/DDBJ databases">
        <title>The complete chloroplast genome sequence of Lithospermum erythrorhizon: insights into the phylogenetic relationship among Boraginaceae species and the maternal lineages of purple gromwells.</title>
        <authorList>
            <person name="Okada T."/>
            <person name="Watanabe K."/>
        </authorList>
    </citation>
    <scope>NUCLEOTIDE SEQUENCE [LARGE SCALE GENOMIC DNA]</scope>
</reference>
<name>A0AAV3RJZ5_LITER</name>
<feature type="compositionally biased region" description="Low complexity" evidence="1">
    <location>
        <begin position="118"/>
        <end position="127"/>
    </location>
</feature>
<keyword evidence="2" id="KW-1133">Transmembrane helix</keyword>
<keyword evidence="2" id="KW-0472">Membrane</keyword>
<proteinExistence type="predicted"/>
<gene>
    <name evidence="3" type="ORF">LIER_41931</name>
</gene>
<dbReference type="Proteomes" id="UP001454036">
    <property type="component" value="Unassembled WGS sequence"/>
</dbReference>
<keyword evidence="4" id="KW-1185">Reference proteome</keyword>
<evidence type="ECO:0000313" key="4">
    <source>
        <dbReference type="Proteomes" id="UP001454036"/>
    </source>
</evidence>
<protein>
    <submittedName>
        <fullName evidence="3">Uncharacterized protein</fullName>
    </submittedName>
</protein>
<sequence>MGDAVPKKWTSLEEAKHPKFKKTSLIKAHLGTLKRVFDKPLHYKAFGSFLTVFPSVFGLTLTIVFIDEVLAATSKSVEPKEVPFSTMSGDRVPLFHRAKVMKKSAEGSGAPMEKDVPSAAATTSTSTAEKRLVPTEARPRLFLKRQKHIAQRPKRFDTLTISDELPSFSPYSNQKTPVRLSAIILHPSPFH</sequence>
<comment type="caution">
    <text evidence="3">The sequence shown here is derived from an EMBL/GenBank/DDBJ whole genome shotgun (WGS) entry which is preliminary data.</text>
</comment>
<evidence type="ECO:0000256" key="2">
    <source>
        <dbReference type="SAM" id="Phobius"/>
    </source>
</evidence>
<dbReference type="EMBL" id="BAABME010027407">
    <property type="protein sequence ID" value="GAA0175528.1"/>
    <property type="molecule type" value="Genomic_DNA"/>
</dbReference>
<keyword evidence="2" id="KW-0812">Transmembrane</keyword>